<proteinExistence type="predicted"/>
<dbReference type="AlphaFoldDB" id="A0A5N1J8R6"/>
<comment type="caution">
    <text evidence="2">The sequence shown here is derived from an EMBL/GenBank/DDBJ whole genome shotgun (WGS) entry which is preliminary data.</text>
</comment>
<feature type="signal peptide" evidence="1">
    <location>
        <begin position="1"/>
        <end position="17"/>
    </location>
</feature>
<sequence>MKIWISFLLLVSSLALAQSEEPLKKGNTVYVESLSKNENSQETLKAFVDQLQEWGHWKVAANKSSADFIIKLNLEASRGIRVTSWGGTSMACSARFYDKADVLLWETDTYRASPNGTNGFNAKKAAARKLANAIEKKYR</sequence>
<accession>A0A5N1J8R6</accession>
<organism evidence="2 3">
    <name type="scientific">Larkinella humicola</name>
    <dbReference type="NCBI Taxonomy" id="2607654"/>
    <lineage>
        <taxon>Bacteria</taxon>
        <taxon>Pseudomonadati</taxon>
        <taxon>Bacteroidota</taxon>
        <taxon>Cytophagia</taxon>
        <taxon>Cytophagales</taxon>
        <taxon>Spirosomataceae</taxon>
        <taxon>Larkinella</taxon>
    </lineage>
</organism>
<reference evidence="2 3" key="1">
    <citation type="submission" date="2019-09" db="EMBL/GenBank/DDBJ databases">
        <title>Genome Sequence of Larkinella sp MA1.</title>
        <authorList>
            <person name="Srinivasan S."/>
        </authorList>
    </citation>
    <scope>NUCLEOTIDE SEQUENCE [LARGE SCALE GENOMIC DNA]</scope>
    <source>
        <strain evidence="2 3">MA1</strain>
    </source>
</reference>
<dbReference type="RefSeq" id="WP_150879866.1">
    <property type="nucleotide sequence ID" value="NZ_VTWS01000006.1"/>
</dbReference>
<keyword evidence="3" id="KW-1185">Reference proteome</keyword>
<evidence type="ECO:0000256" key="1">
    <source>
        <dbReference type="SAM" id="SignalP"/>
    </source>
</evidence>
<dbReference type="Proteomes" id="UP000326344">
    <property type="component" value="Unassembled WGS sequence"/>
</dbReference>
<evidence type="ECO:0000313" key="2">
    <source>
        <dbReference type="EMBL" id="KAA9349042.1"/>
    </source>
</evidence>
<name>A0A5N1J8R6_9BACT</name>
<keyword evidence="1" id="KW-0732">Signal</keyword>
<feature type="chain" id="PRO_5025008689" evidence="1">
    <location>
        <begin position="18"/>
        <end position="139"/>
    </location>
</feature>
<dbReference type="EMBL" id="VTWS01000006">
    <property type="protein sequence ID" value="KAA9349042.1"/>
    <property type="molecule type" value="Genomic_DNA"/>
</dbReference>
<gene>
    <name evidence="2" type="ORF">F0P93_21810</name>
</gene>
<evidence type="ECO:0000313" key="3">
    <source>
        <dbReference type="Proteomes" id="UP000326344"/>
    </source>
</evidence>
<protein>
    <submittedName>
        <fullName evidence="2">Uncharacterized protein</fullName>
    </submittedName>
</protein>